<reference evidence="3" key="1">
    <citation type="submission" date="2021-02" db="EMBL/GenBank/DDBJ databases">
        <authorList>
            <person name="Nowell W R."/>
        </authorList>
    </citation>
    <scope>NUCLEOTIDE SEQUENCE</scope>
</reference>
<name>A0A820NYK2_9BILA</name>
<comment type="caution">
    <text evidence="3">The sequence shown here is derived from an EMBL/GenBank/DDBJ whole genome shotgun (WGS) entry which is preliminary data.</text>
</comment>
<proteinExistence type="predicted"/>
<feature type="region of interest" description="Disordered" evidence="2">
    <location>
        <begin position="75"/>
        <end position="108"/>
    </location>
</feature>
<evidence type="ECO:0000313" key="3">
    <source>
        <dbReference type="EMBL" id="CAF4398265.1"/>
    </source>
</evidence>
<dbReference type="EMBL" id="CAJOBF010024097">
    <property type="protein sequence ID" value="CAF4398265.1"/>
    <property type="molecule type" value="Genomic_DNA"/>
</dbReference>
<sequence>SPQIEDIGSDSHESNDDDDNFVFSRKAYQALLKDRAQLEALKDQLKNEATAQISQSNNSNDLVNTSLNMTTNNDLNISDNDNGTVGTKDNVQSTSNTQHGTVQQPPQVNIDTSVRPRTYASVVTSQSTTNVQPTHTVIQTPMTNQTLPTVQSQTFHSQVPQNYSMTPHNFN</sequence>
<evidence type="ECO:0000313" key="4">
    <source>
        <dbReference type="Proteomes" id="UP000663842"/>
    </source>
</evidence>
<protein>
    <submittedName>
        <fullName evidence="3">Uncharacterized protein</fullName>
    </submittedName>
</protein>
<gene>
    <name evidence="3" type="ORF">UXM345_LOCUS38111</name>
</gene>
<feature type="coiled-coil region" evidence="1">
    <location>
        <begin position="28"/>
        <end position="55"/>
    </location>
</feature>
<keyword evidence="1" id="KW-0175">Coiled coil</keyword>
<feature type="non-terminal residue" evidence="3">
    <location>
        <position position="1"/>
    </location>
</feature>
<feature type="non-terminal residue" evidence="3">
    <location>
        <position position="171"/>
    </location>
</feature>
<dbReference type="AlphaFoldDB" id="A0A820NYK2"/>
<organism evidence="3 4">
    <name type="scientific">Rotaria magnacalcarata</name>
    <dbReference type="NCBI Taxonomy" id="392030"/>
    <lineage>
        <taxon>Eukaryota</taxon>
        <taxon>Metazoa</taxon>
        <taxon>Spiralia</taxon>
        <taxon>Gnathifera</taxon>
        <taxon>Rotifera</taxon>
        <taxon>Eurotatoria</taxon>
        <taxon>Bdelloidea</taxon>
        <taxon>Philodinida</taxon>
        <taxon>Philodinidae</taxon>
        <taxon>Rotaria</taxon>
    </lineage>
</organism>
<dbReference type="Proteomes" id="UP000663842">
    <property type="component" value="Unassembled WGS sequence"/>
</dbReference>
<feature type="region of interest" description="Disordered" evidence="2">
    <location>
        <begin position="1"/>
        <end position="20"/>
    </location>
</feature>
<evidence type="ECO:0000256" key="1">
    <source>
        <dbReference type="SAM" id="Coils"/>
    </source>
</evidence>
<evidence type="ECO:0000256" key="2">
    <source>
        <dbReference type="SAM" id="MobiDB-lite"/>
    </source>
</evidence>
<accession>A0A820NYK2</accession>